<reference evidence="2 3" key="2">
    <citation type="submission" date="2020-03" db="EMBL/GenBank/DDBJ databases">
        <authorList>
            <person name="Ichikawa N."/>
            <person name="Kimura A."/>
            <person name="Kitahashi Y."/>
            <person name="Uohara A."/>
        </authorList>
    </citation>
    <scope>NUCLEOTIDE SEQUENCE [LARGE SCALE GENOMIC DNA]</scope>
    <source>
        <strain evidence="2 3">NBRC 105367</strain>
    </source>
</reference>
<dbReference type="EMBL" id="AP022871">
    <property type="protein sequence ID" value="BCB88106.1"/>
    <property type="molecule type" value="Genomic_DNA"/>
</dbReference>
<feature type="region of interest" description="Disordered" evidence="1">
    <location>
        <begin position="46"/>
        <end position="65"/>
    </location>
</feature>
<sequence length="65" mass="6700">MLGRVLPGGLDQGDGDAVPAVLGVDLGRYGLGTVLVLRRPGVVRCGRDGQDELGQAEKRQRGDGG</sequence>
<dbReference type="Proteomes" id="UP000503011">
    <property type="component" value="Chromosome"/>
</dbReference>
<gene>
    <name evidence="2" type="ORF">Psuf_054190</name>
</gene>
<organism evidence="2 3">
    <name type="scientific">Phytohabitans suffuscus</name>
    <dbReference type="NCBI Taxonomy" id="624315"/>
    <lineage>
        <taxon>Bacteria</taxon>
        <taxon>Bacillati</taxon>
        <taxon>Actinomycetota</taxon>
        <taxon>Actinomycetes</taxon>
        <taxon>Micromonosporales</taxon>
        <taxon>Micromonosporaceae</taxon>
    </lineage>
</organism>
<proteinExistence type="predicted"/>
<evidence type="ECO:0000313" key="2">
    <source>
        <dbReference type="EMBL" id="BCB88106.1"/>
    </source>
</evidence>
<keyword evidence="3" id="KW-1185">Reference proteome</keyword>
<evidence type="ECO:0000313" key="3">
    <source>
        <dbReference type="Proteomes" id="UP000503011"/>
    </source>
</evidence>
<dbReference type="AlphaFoldDB" id="A0A6F8YPX8"/>
<protein>
    <submittedName>
        <fullName evidence="2">Uncharacterized protein</fullName>
    </submittedName>
</protein>
<name>A0A6F8YPX8_9ACTN</name>
<evidence type="ECO:0000256" key="1">
    <source>
        <dbReference type="SAM" id="MobiDB-lite"/>
    </source>
</evidence>
<reference evidence="2 3" key="1">
    <citation type="submission" date="2020-03" db="EMBL/GenBank/DDBJ databases">
        <title>Whole genome shotgun sequence of Phytohabitans suffuscus NBRC 105367.</title>
        <authorList>
            <person name="Komaki H."/>
            <person name="Tamura T."/>
        </authorList>
    </citation>
    <scope>NUCLEOTIDE SEQUENCE [LARGE SCALE GENOMIC DNA]</scope>
    <source>
        <strain evidence="2 3">NBRC 105367</strain>
    </source>
</reference>
<dbReference type="KEGG" id="psuu:Psuf_054190"/>
<accession>A0A6F8YPX8</accession>